<dbReference type="Pfam" id="PF09748">
    <property type="entry name" value="Med10"/>
    <property type="match status" value="1"/>
</dbReference>
<feature type="domain" description="R13L1/DRL21-like LRR repeat region" evidence="10">
    <location>
        <begin position="757"/>
        <end position="882"/>
    </location>
</feature>
<evidence type="ECO:0000256" key="2">
    <source>
        <dbReference type="ARBA" id="ARBA00005389"/>
    </source>
</evidence>
<accession>A0A8J5IAY5</accession>
<dbReference type="GO" id="GO:0043531">
    <property type="term" value="F:ADP binding"/>
    <property type="evidence" value="ECO:0007669"/>
    <property type="project" value="InterPro"/>
</dbReference>
<evidence type="ECO:0008006" key="13">
    <source>
        <dbReference type="Google" id="ProtNLM"/>
    </source>
</evidence>
<evidence type="ECO:0000259" key="9">
    <source>
        <dbReference type="Pfam" id="PF23598"/>
    </source>
</evidence>
<dbReference type="GO" id="GO:0006357">
    <property type="term" value="P:regulation of transcription by RNA polymerase II"/>
    <property type="evidence" value="ECO:0007669"/>
    <property type="project" value="InterPro"/>
</dbReference>
<feature type="domain" description="NB-ARC" evidence="8">
    <location>
        <begin position="169"/>
        <end position="297"/>
    </location>
</feature>
<feature type="compositionally biased region" description="Low complexity" evidence="7">
    <location>
        <begin position="1077"/>
        <end position="1106"/>
    </location>
</feature>
<reference evidence="11 12" key="1">
    <citation type="submission" date="2020-08" db="EMBL/GenBank/DDBJ databases">
        <title>Plant Genome Project.</title>
        <authorList>
            <person name="Zhang R.-G."/>
        </authorList>
    </citation>
    <scope>NUCLEOTIDE SEQUENCE [LARGE SCALE GENOMIC DNA]</scope>
    <source>
        <tissue evidence="11">Rhizome</tissue>
    </source>
</reference>
<dbReference type="Proteomes" id="UP000734854">
    <property type="component" value="Unassembled WGS sequence"/>
</dbReference>
<dbReference type="InterPro" id="IPR019145">
    <property type="entry name" value="Mediator_Med10"/>
</dbReference>
<comment type="similarity">
    <text evidence="2">Belongs to the Mediator complex subunit 10 family.</text>
</comment>
<dbReference type="InterPro" id="IPR055414">
    <property type="entry name" value="LRR_R13L4/SHOC2-like"/>
</dbReference>
<evidence type="ECO:0000256" key="5">
    <source>
        <dbReference type="ARBA" id="ARBA00023163"/>
    </source>
</evidence>
<evidence type="ECO:0000313" key="11">
    <source>
        <dbReference type="EMBL" id="KAG6537010.1"/>
    </source>
</evidence>
<dbReference type="GO" id="GO:0003712">
    <property type="term" value="F:transcription coregulator activity"/>
    <property type="evidence" value="ECO:0007669"/>
    <property type="project" value="InterPro"/>
</dbReference>
<feature type="region of interest" description="Disordered" evidence="7">
    <location>
        <begin position="1062"/>
        <end position="1106"/>
    </location>
</feature>
<dbReference type="InterPro" id="IPR032675">
    <property type="entry name" value="LRR_dom_sf"/>
</dbReference>
<keyword evidence="4" id="KW-0805">Transcription regulation</keyword>
<dbReference type="InterPro" id="IPR002182">
    <property type="entry name" value="NB-ARC"/>
</dbReference>
<dbReference type="PANTHER" id="PTHR47186">
    <property type="entry name" value="LEUCINE-RICH REPEAT-CONTAINING PROTEIN 57"/>
    <property type="match status" value="1"/>
</dbReference>
<evidence type="ECO:0000256" key="3">
    <source>
        <dbReference type="ARBA" id="ARBA00022737"/>
    </source>
</evidence>
<evidence type="ECO:0000256" key="7">
    <source>
        <dbReference type="SAM" id="MobiDB-lite"/>
    </source>
</evidence>
<dbReference type="AlphaFoldDB" id="A0A8J5IAY5"/>
<evidence type="ECO:0000259" key="8">
    <source>
        <dbReference type="Pfam" id="PF00931"/>
    </source>
</evidence>
<gene>
    <name evidence="11" type="ORF">ZIOFF_002088</name>
</gene>
<evidence type="ECO:0000256" key="6">
    <source>
        <dbReference type="ARBA" id="ARBA00023242"/>
    </source>
</evidence>
<comment type="subcellular location">
    <subcellularLocation>
        <location evidence="1">Nucleus</location>
    </subcellularLocation>
</comment>
<feature type="domain" description="Disease resistance R13L4/SHOC-2-like LRR" evidence="9">
    <location>
        <begin position="590"/>
        <end position="672"/>
    </location>
</feature>
<keyword evidence="12" id="KW-1185">Reference proteome</keyword>
<proteinExistence type="inferred from homology"/>
<dbReference type="EMBL" id="JACMSC010000001">
    <property type="protein sequence ID" value="KAG6537010.1"/>
    <property type="molecule type" value="Genomic_DNA"/>
</dbReference>
<dbReference type="Gene3D" id="3.40.50.300">
    <property type="entry name" value="P-loop containing nucleotide triphosphate hydrolases"/>
    <property type="match status" value="1"/>
</dbReference>
<dbReference type="Pfam" id="PF23598">
    <property type="entry name" value="LRR_14"/>
    <property type="match status" value="1"/>
</dbReference>
<evidence type="ECO:0000256" key="4">
    <source>
        <dbReference type="ARBA" id="ARBA00023015"/>
    </source>
</evidence>
<keyword evidence="5" id="KW-0804">Transcription</keyword>
<evidence type="ECO:0000256" key="1">
    <source>
        <dbReference type="ARBA" id="ARBA00004123"/>
    </source>
</evidence>
<name>A0A8J5IAY5_ZINOF</name>
<comment type="caution">
    <text evidence="11">The sequence shown here is derived from an EMBL/GenBank/DDBJ whole genome shotgun (WGS) entry which is preliminary data.</text>
</comment>
<dbReference type="PANTHER" id="PTHR47186:SF38">
    <property type="entry name" value="NB-ARC DOMAIN-CONTAINING PROTEIN"/>
    <property type="match status" value="1"/>
</dbReference>
<evidence type="ECO:0000313" key="12">
    <source>
        <dbReference type="Proteomes" id="UP000734854"/>
    </source>
</evidence>
<dbReference type="InterPro" id="IPR056789">
    <property type="entry name" value="LRR_R13L1-DRL21"/>
</dbReference>
<keyword evidence="3" id="KW-0677">Repeat</keyword>
<dbReference type="Gene3D" id="3.80.10.10">
    <property type="entry name" value="Ribonuclease Inhibitor"/>
    <property type="match status" value="2"/>
</dbReference>
<dbReference type="SUPFAM" id="SSF52058">
    <property type="entry name" value="L domain-like"/>
    <property type="match status" value="1"/>
</dbReference>
<dbReference type="PRINTS" id="PR00364">
    <property type="entry name" value="DISEASERSIST"/>
</dbReference>
<sequence length="1261" mass="141637">MAAADLKRILSQVLPSPSLKAQAGLLRVQNHLEMIEGSLWKINSMYMHGLMTAITKPDVEQWTNDVKEAVLDVDQLLGRILRCQLPKEAAAKSPSVCGDILLWLTETAEKSPSVRGDILLGLTETASKLNHLAFGGASSLGLRAEMMDSIDADHEDFSTVLNNEVQGLEDTTNKIVKELQSQQQYEEIPTIFYIVGHEGMGKTTLARKVFHHNWVRNYFQHHVWVDSPDSFSFDPMTVARSFVEAVTKKPCGHRGYLQQLWLDVSKKLNVGRYFLVLDDVPVLMKDRDKWEQLRHVFLRLGSPGSRVVAVTSVHHSDFPEGNPTFKQLPPVLGLSRDSWTTLLRRRASALIRDDDEGKQIRKSSSAILDRFAGRLHEKSRGSPSLAKVWGSALQCTEVGRWEDQIEKYLLPKPLQDEQHFGSWSSQYLIPKDAHLYLFSSLFQQDHEHDYEDLFHVMAAQGFIQDSSNKALIISNLKRSLRHFATKDSRQQKSLTNDLIRSLPILEATQPSSESEKKVLSYWKTKGFPKSTHQPQCQHLSVLIHPSTDLTLPMTLPSKLRTLKLTMLVAENEEQKKKMEGQKIETVLKDEFSNLRHLRVLDLRATKMAEMPDTVDGLVNLRYLNLSWSDIATLPDSFCNLGSLQILKLAHCHKLSELPHRIGKLQNLQVMKLPFCENLTKLPKSVTNLIDLQELDLECCRQLVEFPDEFGNLKSLRSLSLVGCLSLTKMPSGMRQLTELRQLSGFVVLQECGSCTVTELGPLKYLEDLQLRGLEGVRSTNDAEAMKLKNKRFTRNLVLHWNGDDGASSDSLLEILECLQPSTALRTLEINSYSGKDFPMWMKDGQPYHYTLTEIKLVNLRDCASLPPLGQLARLEVVEISGMVKVRKVDDEFYGLNGTFASLRKLTFSEMPELQKWVKVTRKSQLFPKLTELMIIQCPKLEQLEVEVTAVKKLRLWLSNGTLLTSKSWDWSKFSGLTELEIVGCPGVKHLPKSMKILKQMVDHLTLIGLGTLESLPNWLKKDCCLDISRCGKVKEQECQNASEAFSSATSIESREWDKNRVDPCDLVTDSMDPSPQNSSSAAGNGGLSTSASATPSPAPNPTSAVASAPVDEAKQNLNQVINSIDKTLGLLHQLYVTVSSFSVASQLPLLQRLNALVSELDAMQKMADKCDVQIPLEVVKSVSDLHDGKNPDEFTKDVINSCVAKNQMTKGKTDAFKSLRKNLLEELDHAFPDEVDMYREIRSSAAVSQKLNSSESSLNFC</sequence>
<keyword evidence="6" id="KW-0539">Nucleus</keyword>
<organism evidence="11 12">
    <name type="scientific">Zingiber officinale</name>
    <name type="common">Ginger</name>
    <name type="synonym">Amomum zingiber</name>
    <dbReference type="NCBI Taxonomy" id="94328"/>
    <lineage>
        <taxon>Eukaryota</taxon>
        <taxon>Viridiplantae</taxon>
        <taxon>Streptophyta</taxon>
        <taxon>Embryophyta</taxon>
        <taxon>Tracheophyta</taxon>
        <taxon>Spermatophyta</taxon>
        <taxon>Magnoliopsida</taxon>
        <taxon>Liliopsida</taxon>
        <taxon>Zingiberales</taxon>
        <taxon>Zingiberaceae</taxon>
        <taxon>Zingiber</taxon>
    </lineage>
</organism>
<dbReference type="GO" id="GO:0006952">
    <property type="term" value="P:defense response"/>
    <property type="evidence" value="ECO:0007669"/>
    <property type="project" value="UniProtKB-KW"/>
</dbReference>
<dbReference type="InterPro" id="IPR027417">
    <property type="entry name" value="P-loop_NTPase"/>
</dbReference>
<dbReference type="GO" id="GO:0016592">
    <property type="term" value="C:mediator complex"/>
    <property type="evidence" value="ECO:0007669"/>
    <property type="project" value="InterPro"/>
</dbReference>
<evidence type="ECO:0000259" key="10">
    <source>
        <dbReference type="Pfam" id="PF25019"/>
    </source>
</evidence>
<dbReference type="Pfam" id="PF00931">
    <property type="entry name" value="NB-ARC"/>
    <property type="match status" value="1"/>
</dbReference>
<protein>
    <recommendedName>
        <fullName evidence="13">Mediator complex subunit 10</fullName>
    </recommendedName>
</protein>
<dbReference type="SUPFAM" id="SSF52540">
    <property type="entry name" value="P-loop containing nucleoside triphosphate hydrolases"/>
    <property type="match status" value="1"/>
</dbReference>
<dbReference type="Pfam" id="PF25019">
    <property type="entry name" value="LRR_R13L1-DRL21"/>
    <property type="match status" value="1"/>
</dbReference>